<dbReference type="SUPFAM" id="SSF53041">
    <property type="entry name" value="Resolvase-like"/>
    <property type="match status" value="1"/>
</dbReference>
<dbReference type="PROSITE" id="PS51736">
    <property type="entry name" value="RECOMBINASES_3"/>
    <property type="match status" value="1"/>
</dbReference>
<dbReference type="RefSeq" id="WP_345105302.1">
    <property type="nucleotide sequence ID" value="NZ_BAABCV010000009.1"/>
</dbReference>
<evidence type="ECO:0000256" key="1">
    <source>
        <dbReference type="ARBA" id="ARBA00023125"/>
    </source>
</evidence>
<organism evidence="4 5">
    <name type="scientific">Mucilaginibacter panaciglaebae</name>
    <dbReference type="NCBI Taxonomy" id="502331"/>
    <lineage>
        <taxon>Bacteria</taxon>
        <taxon>Pseudomonadati</taxon>
        <taxon>Bacteroidota</taxon>
        <taxon>Sphingobacteriia</taxon>
        <taxon>Sphingobacteriales</taxon>
        <taxon>Sphingobacteriaceae</taxon>
        <taxon>Mucilaginibacter</taxon>
    </lineage>
</organism>
<comment type="caution">
    <text evidence="4">The sequence shown here is derived from an EMBL/GenBank/DDBJ whole genome shotgun (WGS) entry which is preliminary data.</text>
</comment>
<dbReference type="SMART" id="SM00857">
    <property type="entry name" value="Resolvase"/>
    <property type="match status" value="1"/>
</dbReference>
<evidence type="ECO:0000313" key="5">
    <source>
        <dbReference type="Proteomes" id="UP001500841"/>
    </source>
</evidence>
<dbReference type="PANTHER" id="PTHR30461">
    <property type="entry name" value="DNA-INVERTASE FROM LAMBDOID PROPHAGE"/>
    <property type="match status" value="1"/>
</dbReference>
<feature type="domain" description="Resolvase/invertase-type recombinase catalytic" evidence="3">
    <location>
        <begin position="6"/>
        <end position="142"/>
    </location>
</feature>
<dbReference type="PANTHER" id="PTHR30461:SF2">
    <property type="entry name" value="SERINE RECOMBINASE PINE-RELATED"/>
    <property type="match status" value="1"/>
</dbReference>
<dbReference type="InterPro" id="IPR036162">
    <property type="entry name" value="Resolvase-like_N_sf"/>
</dbReference>
<evidence type="ECO:0000256" key="2">
    <source>
        <dbReference type="ARBA" id="ARBA00023172"/>
    </source>
</evidence>
<dbReference type="Gene3D" id="3.40.50.1390">
    <property type="entry name" value="Resolvase, N-terminal catalytic domain"/>
    <property type="match status" value="1"/>
</dbReference>
<name>A0ABP7WZB7_9SPHI</name>
<keyword evidence="1" id="KW-0238">DNA-binding</keyword>
<dbReference type="CDD" id="cd00338">
    <property type="entry name" value="Ser_Recombinase"/>
    <property type="match status" value="1"/>
</dbReference>
<accession>A0ABP7WZB7</accession>
<dbReference type="Pfam" id="PF00239">
    <property type="entry name" value="Resolvase"/>
    <property type="match status" value="1"/>
</dbReference>
<dbReference type="Proteomes" id="UP001500841">
    <property type="component" value="Unassembled WGS sequence"/>
</dbReference>
<dbReference type="EMBL" id="BAABCV010000009">
    <property type="protein sequence ID" value="GAA4100550.1"/>
    <property type="molecule type" value="Genomic_DNA"/>
</dbReference>
<sequence length="226" mass="25306">MNKEQTYVAYYRVSTQKQGNSGLGLESQRTSVLTFLQGIEPLQEFTDIESGTSKGNYREALQHAIIASKANNSILVIAKLDRLARNVRFITSLMESGIDFIACDMPTANKFTIHIFAALAEQEAEMISHRTKLALQEKKRLGYKLGKPENLTIEAKLKGIVAKKRNAVSNENNRKAGALIVSMKNGGKSFAFIAKELNTLGFKTRKDCVFHVVQVQRLYDRYNKTA</sequence>
<protein>
    <submittedName>
        <fullName evidence="4">Recombinase family protein</fullName>
    </submittedName>
</protein>
<dbReference type="InterPro" id="IPR050639">
    <property type="entry name" value="SSR_resolvase"/>
</dbReference>
<evidence type="ECO:0000259" key="3">
    <source>
        <dbReference type="PROSITE" id="PS51736"/>
    </source>
</evidence>
<keyword evidence="2" id="KW-0233">DNA recombination</keyword>
<reference evidence="5" key="1">
    <citation type="journal article" date="2019" name="Int. J. Syst. Evol. Microbiol.">
        <title>The Global Catalogue of Microorganisms (GCM) 10K type strain sequencing project: providing services to taxonomists for standard genome sequencing and annotation.</title>
        <authorList>
            <consortium name="The Broad Institute Genomics Platform"/>
            <consortium name="The Broad Institute Genome Sequencing Center for Infectious Disease"/>
            <person name="Wu L."/>
            <person name="Ma J."/>
        </authorList>
    </citation>
    <scope>NUCLEOTIDE SEQUENCE [LARGE SCALE GENOMIC DNA]</scope>
    <source>
        <strain evidence="5">JCM 17085</strain>
    </source>
</reference>
<keyword evidence="5" id="KW-1185">Reference proteome</keyword>
<dbReference type="InterPro" id="IPR006119">
    <property type="entry name" value="Resolv_N"/>
</dbReference>
<evidence type="ECO:0000313" key="4">
    <source>
        <dbReference type="EMBL" id="GAA4100550.1"/>
    </source>
</evidence>
<gene>
    <name evidence="4" type="ORF">GCM10022392_26430</name>
</gene>
<proteinExistence type="predicted"/>